<feature type="transmembrane region" description="Helical" evidence="2">
    <location>
        <begin position="248"/>
        <end position="268"/>
    </location>
</feature>
<feature type="compositionally biased region" description="Polar residues" evidence="1">
    <location>
        <begin position="129"/>
        <end position="158"/>
    </location>
</feature>
<keyword evidence="2" id="KW-0812">Transmembrane</keyword>
<dbReference type="Proteomes" id="UP000807353">
    <property type="component" value="Unassembled WGS sequence"/>
</dbReference>
<evidence type="ECO:0000256" key="1">
    <source>
        <dbReference type="SAM" id="MobiDB-lite"/>
    </source>
</evidence>
<comment type="caution">
    <text evidence="3">The sequence shown here is derived from an EMBL/GenBank/DDBJ whole genome shotgun (WGS) entry which is preliminary data.</text>
</comment>
<organism evidence="3 4">
    <name type="scientific">Collybia nuda</name>
    <dbReference type="NCBI Taxonomy" id="64659"/>
    <lineage>
        <taxon>Eukaryota</taxon>
        <taxon>Fungi</taxon>
        <taxon>Dikarya</taxon>
        <taxon>Basidiomycota</taxon>
        <taxon>Agaricomycotina</taxon>
        <taxon>Agaricomycetes</taxon>
        <taxon>Agaricomycetidae</taxon>
        <taxon>Agaricales</taxon>
        <taxon>Tricholomatineae</taxon>
        <taxon>Clitocybaceae</taxon>
        <taxon>Collybia</taxon>
    </lineage>
</organism>
<dbReference type="AlphaFoldDB" id="A0A9P5Y6B9"/>
<keyword evidence="2" id="KW-0472">Membrane</keyword>
<evidence type="ECO:0000313" key="4">
    <source>
        <dbReference type="Proteomes" id="UP000807353"/>
    </source>
</evidence>
<name>A0A9P5Y6B9_9AGAR</name>
<keyword evidence="4" id="KW-1185">Reference proteome</keyword>
<reference evidence="3" key="1">
    <citation type="submission" date="2020-11" db="EMBL/GenBank/DDBJ databases">
        <authorList>
            <consortium name="DOE Joint Genome Institute"/>
            <person name="Ahrendt S."/>
            <person name="Riley R."/>
            <person name="Andreopoulos W."/>
            <person name="Labutti K."/>
            <person name="Pangilinan J."/>
            <person name="Ruiz-Duenas F.J."/>
            <person name="Barrasa J.M."/>
            <person name="Sanchez-Garcia M."/>
            <person name="Camarero S."/>
            <person name="Miyauchi S."/>
            <person name="Serrano A."/>
            <person name="Linde D."/>
            <person name="Babiker R."/>
            <person name="Drula E."/>
            <person name="Ayuso-Fernandez I."/>
            <person name="Pacheco R."/>
            <person name="Padilla G."/>
            <person name="Ferreira P."/>
            <person name="Barriuso J."/>
            <person name="Kellner H."/>
            <person name="Castanera R."/>
            <person name="Alfaro M."/>
            <person name="Ramirez L."/>
            <person name="Pisabarro A.G."/>
            <person name="Kuo A."/>
            <person name="Tritt A."/>
            <person name="Lipzen A."/>
            <person name="He G."/>
            <person name="Yan M."/>
            <person name="Ng V."/>
            <person name="Cullen D."/>
            <person name="Martin F."/>
            <person name="Rosso M.-N."/>
            <person name="Henrissat B."/>
            <person name="Hibbett D."/>
            <person name="Martinez A.T."/>
            <person name="Grigoriev I.V."/>
        </authorList>
    </citation>
    <scope>NUCLEOTIDE SEQUENCE</scope>
    <source>
        <strain evidence="3">CBS 247.69</strain>
    </source>
</reference>
<keyword evidence="2" id="KW-1133">Transmembrane helix</keyword>
<gene>
    <name evidence="3" type="ORF">BDZ94DRAFT_1216909</name>
</gene>
<feature type="region of interest" description="Disordered" evidence="1">
    <location>
        <begin position="106"/>
        <end position="184"/>
    </location>
</feature>
<evidence type="ECO:0000256" key="2">
    <source>
        <dbReference type="SAM" id="Phobius"/>
    </source>
</evidence>
<accession>A0A9P5Y6B9</accession>
<dbReference type="OrthoDB" id="3266087at2759"/>
<evidence type="ECO:0000313" key="3">
    <source>
        <dbReference type="EMBL" id="KAF9464133.1"/>
    </source>
</evidence>
<sequence>MPPSLSFTAPTPEASPISPVQNERHQKLSTDPLVSVLRVPSTPPVARTTSSSSHKGKRKADEAGVGGGATPPKEHKEPRATFAVGPRRKLFFFLHLYSIHFTAGVAHRESGTSGSSRAPSSYHRKRARLSTTPESRPASRTSGDNQTAATTGSWSSRGSGYPAPHRPPPTVHQEQLHRTPSRRSLSQTSIPISALISPHAPSISRSATFHMRDPRKPAPVQSTPWSLAFPSSGDGPWVERGGSPLHAWLFFIGFITFPIWWIAAFVGIPRTRRLGGTDVEKSVLLDDPQVEFVKDANSWRKRCRVMAAVSFLTYVPFVVLVAIFAR</sequence>
<feature type="region of interest" description="Disordered" evidence="1">
    <location>
        <begin position="1"/>
        <end position="81"/>
    </location>
</feature>
<feature type="transmembrane region" description="Helical" evidence="2">
    <location>
        <begin position="305"/>
        <end position="325"/>
    </location>
</feature>
<protein>
    <submittedName>
        <fullName evidence="3">Uncharacterized protein</fullName>
    </submittedName>
</protein>
<feature type="compositionally biased region" description="Low complexity" evidence="1">
    <location>
        <begin position="111"/>
        <end position="121"/>
    </location>
</feature>
<proteinExistence type="predicted"/>
<dbReference type="EMBL" id="MU150256">
    <property type="protein sequence ID" value="KAF9464133.1"/>
    <property type="molecule type" value="Genomic_DNA"/>
</dbReference>